<dbReference type="AlphaFoldDB" id="A0AAD9X8Y6"/>
<protein>
    <recommendedName>
        <fullName evidence="1">DUF8039 domain-containing protein</fullName>
    </recommendedName>
</protein>
<dbReference type="InterPro" id="IPR058352">
    <property type="entry name" value="DUF8039"/>
</dbReference>
<keyword evidence="3" id="KW-1185">Reference proteome</keyword>
<dbReference type="EMBL" id="JANJYI010000003">
    <property type="protein sequence ID" value="KAK2654989.1"/>
    <property type="molecule type" value="Genomic_DNA"/>
</dbReference>
<dbReference type="Proteomes" id="UP001280121">
    <property type="component" value="Unassembled WGS sequence"/>
</dbReference>
<sequence>MGTGKVVGEGKIASKDPLSKVYHIPLGSDYWKIAVTRAIVEDTLLIRPTFMFQVLGHAIGSFIAWPKSHVIFD</sequence>
<evidence type="ECO:0000313" key="2">
    <source>
        <dbReference type="EMBL" id="KAK2654989.1"/>
    </source>
</evidence>
<accession>A0AAD9X8Y6</accession>
<evidence type="ECO:0000259" key="1">
    <source>
        <dbReference type="Pfam" id="PF26133"/>
    </source>
</evidence>
<name>A0AAD9X8Y6_9ROSI</name>
<organism evidence="2 3">
    <name type="scientific">Dipteronia dyeriana</name>
    <dbReference type="NCBI Taxonomy" id="168575"/>
    <lineage>
        <taxon>Eukaryota</taxon>
        <taxon>Viridiplantae</taxon>
        <taxon>Streptophyta</taxon>
        <taxon>Embryophyta</taxon>
        <taxon>Tracheophyta</taxon>
        <taxon>Spermatophyta</taxon>
        <taxon>Magnoliopsida</taxon>
        <taxon>eudicotyledons</taxon>
        <taxon>Gunneridae</taxon>
        <taxon>Pentapetalae</taxon>
        <taxon>rosids</taxon>
        <taxon>malvids</taxon>
        <taxon>Sapindales</taxon>
        <taxon>Sapindaceae</taxon>
        <taxon>Hippocastanoideae</taxon>
        <taxon>Acereae</taxon>
        <taxon>Dipteronia</taxon>
    </lineage>
</organism>
<reference evidence="2" key="1">
    <citation type="journal article" date="2023" name="Plant J.">
        <title>Genome sequences and population genomics provide insights into the demographic history, inbreeding, and mutation load of two 'living fossil' tree species of Dipteronia.</title>
        <authorList>
            <person name="Feng Y."/>
            <person name="Comes H.P."/>
            <person name="Chen J."/>
            <person name="Zhu S."/>
            <person name="Lu R."/>
            <person name="Zhang X."/>
            <person name="Li P."/>
            <person name="Qiu J."/>
            <person name="Olsen K.M."/>
            <person name="Qiu Y."/>
        </authorList>
    </citation>
    <scope>NUCLEOTIDE SEQUENCE</scope>
    <source>
        <strain evidence="2">KIB01</strain>
    </source>
</reference>
<dbReference type="Pfam" id="PF26133">
    <property type="entry name" value="DUF8039"/>
    <property type="match status" value="1"/>
</dbReference>
<gene>
    <name evidence="2" type="ORF">Ddye_008041</name>
</gene>
<feature type="domain" description="DUF8039" evidence="1">
    <location>
        <begin position="5"/>
        <end position="72"/>
    </location>
</feature>
<comment type="caution">
    <text evidence="2">The sequence shown here is derived from an EMBL/GenBank/DDBJ whole genome shotgun (WGS) entry which is preliminary data.</text>
</comment>
<proteinExistence type="predicted"/>
<evidence type="ECO:0000313" key="3">
    <source>
        <dbReference type="Proteomes" id="UP001280121"/>
    </source>
</evidence>